<dbReference type="EMBL" id="CALNXI010002264">
    <property type="protein sequence ID" value="CAH3185530.1"/>
    <property type="molecule type" value="Genomic_DNA"/>
</dbReference>
<name>A0ABN8S3C2_9CNID</name>
<reference evidence="1 2" key="1">
    <citation type="submission" date="2022-05" db="EMBL/GenBank/DDBJ databases">
        <authorList>
            <consortium name="Genoscope - CEA"/>
            <person name="William W."/>
        </authorList>
    </citation>
    <scope>NUCLEOTIDE SEQUENCE [LARGE SCALE GENOMIC DNA]</scope>
</reference>
<organism evidence="1 2">
    <name type="scientific">Porites evermanni</name>
    <dbReference type="NCBI Taxonomy" id="104178"/>
    <lineage>
        <taxon>Eukaryota</taxon>
        <taxon>Metazoa</taxon>
        <taxon>Cnidaria</taxon>
        <taxon>Anthozoa</taxon>
        <taxon>Hexacorallia</taxon>
        <taxon>Scleractinia</taxon>
        <taxon>Fungiina</taxon>
        <taxon>Poritidae</taxon>
        <taxon>Porites</taxon>
    </lineage>
</organism>
<dbReference type="Proteomes" id="UP001159427">
    <property type="component" value="Unassembled WGS sequence"/>
</dbReference>
<protein>
    <submittedName>
        <fullName evidence="1">Uncharacterized protein</fullName>
    </submittedName>
</protein>
<evidence type="ECO:0000313" key="1">
    <source>
        <dbReference type="EMBL" id="CAH3185530.1"/>
    </source>
</evidence>
<proteinExistence type="predicted"/>
<keyword evidence="2" id="KW-1185">Reference proteome</keyword>
<comment type="caution">
    <text evidence="1">The sequence shown here is derived from an EMBL/GenBank/DDBJ whole genome shotgun (WGS) entry which is preliminary data.</text>
</comment>
<accession>A0ABN8S3C2</accession>
<gene>
    <name evidence="1" type="ORF">PEVE_00016180</name>
</gene>
<sequence length="127" mass="14727">MLHGLERTDVRLRIPANIKKHYEAPRIVNILSHGNYPVISPVNFPSILPWSRAVISPPTLTRFWYRRAYHVFNVFKGAERLKATYFKEMSIQSGVRLIELCPRPSPKRRTNNLISSTCYTDSILLAF</sequence>
<evidence type="ECO:0000313" key="2">
    <source>
        <dbReference type="Proteomes" id="UP001159427"/>
    </source>
</evidence>